<dbReference type="SUPFAM" id="SSF48403">
    <property type="entry name" value="Ankyrin repeat"/>
    <property type="match status" value="1"/>
</dbReference>
<dbReference type="SUPFAM" id="SSF46565">
    <property type="entry name" value="Chaperone J-domain"/>
    <property type="match status" value="1"/>
</dbReference>
<dbReference type="InterPro" id="IPR036770">
    <property type="entry name" value="Ankyrin_rpt-contain_sf"/>
</dbReference>
<dbReference type="Gene3D" id="1.10.287.110">
    <property type="entry name" value="DnaJ domain"/>
    <property type="match status" value="1"/>
</dbReference>
<dbReference type="PROSITE" id="PS50297">
    <property type="entry name" value="ANK_REP_REGION"/>
    <property type="match status" value="1"/>
</dbReference>
<dbReference type="EMBL" id="CAMXCT030001035">
    <property type="protein sequence ID" value="CAL4773301.1"/>
    <property type="molecule type" value="Genomic_DNA"/>
</dbReference>
<protein>
    <submittedName>
        <fullName evidence="6">Serine/threonine-protein phosphatase 6 regulatory ankyrin repeat subunit A</fullName>
    </submittedName>
</protein>
<evidence type="ECO:0000313" key="6">
    <source>
        <dbReference type="EMBL" id="CAL4773301.1"/>
    </source>
</evidence>
<accession>A0A9P1C6H0</accession>
<keyword evidence="7" id="KW-1185">Reference proteome</keyword>
<reference evidence="5" key="2">
    <citation type="submission" date="2024-04" db="EMBL/GenBank/DDBJ databases">
        <authorList>
            <person name="Chen Y."/>
            <person name="Shah S."/>
            <person name="Dougan E. K."/>
            <person name="Thang M."/>
            <person name="Chan C."/>
        </authorList>
    </citation>
    <scope>NUCLEOTIDE SEQUENCE [LARGE SCALE GENOMIC DNA]</scope>
</reference>
<dbReference type="Proteomes" id="UP001152797">
    <property type="component" value="Unassembled WGS sequence"/>
</dbReference>
<evidence type="ECO:0000313" key="4">
    <source>
        <dbReference type="EMBL" id="CAI3985989.1"/>
    </source>
</evidence>
<dbReference type="CDD" id="cd06257">
    <property type="entry name" value="DnaJ"/>
    <property type="match status" value="1"/>
</dbReference>
<gene>
    <name evidence="4" type="ORF">C1SCF055_LOCUS13375</name>
</gene>
<dbReference type="EMBL" id="CAMXCT020001035">
    <property type="protein sequence ID" value="CAL1139364.1"/>
    <property type="molecule type" value="Genomic_DNA"/>
</dbReference>
<dbReference type="PROSITE" id="PS50088">
    <property type="entry name" value="ANK_REPEAT"/>
    <property type="match status" value="1"/>
</dbReference>
<evidence type="ECO:0000313" key="5">
    <source>
        <dbReference type="EMBL" id="CAL1139364.1"/>
    </source>
</evidence>
<dbReference type="Gene3D" id="1.25.40.20">
    <property type="entry name" value="Ankyrin repeat-containing domain"/>
    <property type="match status" value="1"/>
</dbReference>
<dbReference type="PANTHER" id="PTHR24173">
    <property type="entry name" value="ANKYRIN REPEAT CONTAINING"/>
    <property type="match status" value="1"/>
</dbReference>
<dbReference type="Pfam" id="PF12796">
    <property type="entry name" value="Ank_2"/>
    <property type="match status" value="2"/>
</dbReference>
<dbReference type="AlphaFoldDB" id="A0A9P1C6H0"/>
<feature type="repeat" description="ANK" evidence="3">
    <location>
        <begin position="50"/>
        <end position="72"/>
    </location>
</feature>
<sequence length="332" mass="36561">MGETELISIGQELIRKLKDPEADPAELLEAATEIVAKKEAAGILAARDERGRSPLHVAASRGDLRICRQMMEADPSLVNQLDHQKNTPVMDAAFLGRCLIVKELVEHAADVTRKNADLMNALQLACVNEGAGNGDVISTLIEAAADVSAMCWQTTPLMAAADSGHIWAVHTLIDMGADCWQMNGSGFTALDYARDMETAQFLYNLMEGDKLSNKAAPRIDTARLFKDAEARRAKLHKAARELSLEEAFHVLEAPLEWLPAFRDSGEHFNELRKAWRRKCLKCHPDKQPEGLDEEAAAEWTAQFQAAVGAFEAIDRHRQALEPENDTAEPEAA</sequence>
<dbReference type="PRINTS" id="PR01415">
    <property type="entry name" value="ANKYRIN"/>
</dbReference>
<dbReference type="InterPro" id="IPR002110">
    <property type="entry name" value="Ankyrin_rpt"/>
</dbReference>
<comment type="caution">
    <text evidence="4">The sequence shown here is derived from an EMBL/GenBank/DDBJ whole genome shotgun (WGS) entry which is preliminary data.</text>
</comment>
<dbReference type="SMART" id="SM00248">
    <property type="entry name" value="ANK"/>
    <property type="match status" value="4"/>
</dbReference>
<name>A0A9P1C6H0_9DINO</name>
<evidence type="ECO:0000313" key="7">
    <source>
        <dbReference type="Proteomes" id="UP001152797"/>
    </source>
</evidence>
<evidence type="ECO:0000256" key="3">
    <source>
        <dbReference type="PROSITE-ProRule" id="PRU00023"/>
    </source>
</evidence>
<organism evidence="4">
    <name type="scientific">Cladocopium goreaui</name>
    <dbReference type="NCBI Taxonomy" id="2562237"/>
    <lineage>
        <taxon>Eukaryota</taxon>
        <taxon>Sar</taxon>
        <taxon>Alveolata</taxon>
        <taxon>Dinophyceae</taxon>
        <taxon>Suessiales</taxon>
        <taxon>Symbiodiniaceae</taxon>
        <taxon>Cladocopium</taxon>
    </lineage>
</organism>
<keyword evidence="2 3" id="KW-0040">ANK repeat</keyword>
<evidence type="ECO:0000256" key="2">
    <source>
        <dbReference type="ARBA" id="ARBA00023043"/>
    </source>
</evidence>
<dbReference type="OrthoDB" id="360653at2759"/>
<evidence type="ECO:0000256" key="1">
    <source>
        <dbReference type="ARBA" id="ARBA00022737"/>
    </source>
</evidence>
<reference evidence="4" key="1">
    <citation type="submission" date="2022-10" db="EMBL/GenBank/DDBJ databases">
        <authorList>
            <person name="Chen Y."/>
            <person name="Dougan E. K."/>
            <person name="Chan C."/>
            <person name="Rhodes N."/>
            <person name="Thang M."/>
        </authorList>
    </citation>
    <scope>NUCLEOTIDE SEQUENCE</scope>
</reference>
<dbReference type="InterPro" id="IPR036869">
    <property type="entry name" value="J_dom_sf"/>
</dbReference>
<proteinExistence type="predicted"/>
<keyword evidence="1" id="KW-0677">Repeat</keyword>
<dbReference type="InterPro" id="IPR001623">
    <property type="entry name" value="DnaJ_domain"/>
</dbReference>
<dbReference type="PANTHER" id="PTHR24173:SF74">
    <property type="entry name" value="ANKYRIN REPEAT DOMAIN-CONTAINING PROTEIN 16"/>
    <property type="match status" value="1"/>
</dbReference>
<dbReference type="EMBL" id="CAMXCT010001035">
    <property type="protein sequence ID" value="CAI3985989.1"/>
    <property type="molecule type" value="Genomic_DNA"/>
</dbReference>